<proteinExistence type="inferred from homology"/>
<comment type="pathway">
    <text evidence="1">Carbohydrate acid metabolism.</text>
</comment>
<keyword evidence="5" id="KW-0119">Carbohydrate metabolism</keyword>
<dbReference type="InterPro" id="IPR013785">
    <property type="entry name" value="Aldolase_TIM"/>
</dbReference>
<evidence type="ECO:0000256" key="4">
    <source>
        <dbReference type="ARBA" id="ARBA00023239"/>
    </source>
</evidence>
<evidence type="ECO:0000313" key="7">
    <source>
        <dbReference type="Proteomes" id="UP001501508"/>
    </source>
</evidence>
<evidence type="ECO:0000256" key="2">
    <source>
        <dbReference type="ARBA" id="ARBA00006906"/>
    </source>
</evidence>
<name>A0ABP8MA37_9BACT</name>
<dbReference type="SUPFAM" id="SSF51569">
    <property type="entry name" value="Aldolase"/>
    <property type="match status" value="1"/>
</dbReference>
<dbReference type="EMBL" id="BAABEY010000036">
    <property type="protein sequence ID" value="GAA4447162.1"/>
    <property type="molecule type" value="Genomic_DNA"/>
</dbReference>
<evidence type="ECO:0000256" key="5">
    <source>
        <dbReference type="ARBA" id="ARBA00023277"/>
    </source>
</evidence>
<dbReference type="RefSeq" id="WP_345032817.1">
    <property type="nucleotide sequence ID" value="NZ_BAABEY010000036.1"/>
</dbReference>
<dbReference type="NCBIfam" id="TIGR01182">
    <property type="entry name" value="eda"/>
    <property type="match status" value="1"/>
</dbReference>
<dbReference type="Gene3D" id="3.20.20.70">
    <property type="entry name" value="Aldolase class I"/>
    <property type="match status" value="1"/>
</dbReference>
<dbReference type="CDD" id="cd00452">
    <property type="entry name" value="KDPG_aldolase"/>
    <property type="match status" value="1"/>
</dbReference>
<sequence length="219" mass="23706">MKLSQGSFSWALLEQMPIVGIVRNIAPESVFSIVPGFLSAGLTTLEVTMNTPGAAEMISQLRHEYQGRLNVGAGTVRNLYDLELAIQAGATFIVTPIIDEQVVKECVRSDVPVFPGAYTPTEIYRAWSWGASVVKVFPATALGAGYFKDVLAPLNEIKLMPTGGVSLDTLPGFFHAGATAYGIGSPLFDKTLIDRKDWTGLQAHFEKFSALIAKLRRGE</sequence>
<keyword evidence="4" id="KW-0456">Lyase</keyword>
<gene>
    <name evidence="6" type="primary">eda</name>
    <name evidence="6" type="ORF">GCM10023091_41590</name>
</gene>
<reference evidence="7" key="1">
    <citation type="journal article" date="2019" name="Int. J. Syst. Evol. Microbiol.">
        <title>The Global Catalogue of Microorganisms (GCM) 10K type strain sequencing project: providing services to taxonomists for standard genome sequencing and annotation.</title>
        <authorList>
            <consortium name="The Broad Institute Genomics Platform"/>
            <consortium name="The Broad Institute Genome Sequencing Center for Infectious Disease"/>
            <person name="Wu L."/>
            <person name="Ma J."/>
        </authorList>
    </citation>
    <scope>NUCLEOTIDE SEQUENCE [LARGE SCALE GENOMIC DNA]</scope>
    <source>
        <strain evidence="7">JCM 31920</strain>
    </source>
</reference>
<comment type="subunit">
    <text evidence="3">Homotrimer.</text>
</comment>
<evidence type="ECO:0000313" key="6">
    <source>
        <dbReference type="EMBL" id="GAA4447162.1"/>
    </source>
</evidence>
<dbReference type="PANTHER" id="PTHR30246:SF1">
    <property type="entry name" value="2-DEHYDRO-3-DEOXY-6-PHOSPHOGALACTONATE ALDOLASE-RELATED"/>
    <property type="match status" value="1"/>
</dbReference>
<dbReference type="InterPro" id="IPR000887">
    <property type="entry name" value="Aldlse_KDPG_KHG"/>
</dbReference>
<evidence type="ECO:0000256" key="1">
    <source>
        <dbReference type="ARBA" id="ARBA00004761"/>
    </source>
</evidence>
<dbReference type="Pfam" id="PF01081">
    <property type="entry name" value="Aldolase"/>
    <property type="match status" value="1"/>
</dbReference>
<comment type="caution">
    <text evidence="6">The sequence shown here is derived from an EMBL/GenBank/DDBJ whole genome shotgun (WGS) entry which is preliminary data.</text>
</comment>
<comment type="similarity">
    <text evidence="2">Belongs to the KHG/KDPG aldolase family.</text>
</comment>
<keyword evidence="7" id="KW-1185">Reference proteome</keyword>
<dbReference type="PANTHER" id="PTHR30246">
    <property type="entry name" value="2-KETO-3-DEOXY-6-PHOSPHOGLUCONATE ALDOLASE"/>
    <property type="match status" value="1"/>
</dbReference>
<dbReference type="Proteomes" id="UP001501508">
    <property type="component" value="Unassembled WGS sequence"/>
</dbReference>
<accession>A0ABP8MA37</accession>
<organism evidence="6 7">
    <name type="scientific">Ravibacter arvi</name>
    <dbReference type="NCBI Taxonomy" id="2051041"/>
    <lineage>
        <taxon>Bacteria</taxon>
        <taxon>Pseudomonadati</taxon>
        <taxon>Bacteroidota</taxon>
        <taxon>Cytophagia</taxon>
        <taxon>Cytophagales</taxon>
        <taxon>Spirosomataceae</taxon>
        <taxon>Ravibacter</taxon>
    </lineage>
</organism>
<evidence type="ECO:0000256" key="3">
    <source>
        <dbReference type="ARBA" id="ARBA00011233"/>
    </source>
</evidence>
<protein>
    <submittedName>
        <fullName evidence="6">Bifunctional 4-hydroxy-2-oxoglutarate aldolase/2-dehydro-3-deoxy-phosphogluconate aldolase</fullName>
    </submittedName>
</protein>